<evidence type="ECO:0000259" key="7">
    <source>
        <dbReference type="PROSITE" id="PS50158"/>
    </source>
</evidence>
<dbReference type="Pfam" id="PF00607">
    <property type="entry name" value="Gag_p24"/>
    <property type="match status" value="1"/>
</dbReference>
<keyword evidence="1" id="KW-0479">Metal-binding</keyword>
<feature type="compositionally biased region" description="Basic and acidic residues" evidence="5">
    <location>
        <begin position="80"/>
        <end position="90"/>
    </location>
</feature>
<dbReference type="InterPro" id="IPR045345">
    <property type="entry name" value="Gag_p24_C"/>
</dbReference>
<proteinExistence type="predicted"/>
<name>A0A8C6GHQ1_MUSSI</name>
<protein>
    <recommendedName>
        <fullName evidence="7">CCHC-type domain-containing protein</fullName>
    </recommendedName>
</protein>
<dbReference type="Ensembl" id="ENSMSIT00000007607.1">
    <property type="protein sequence ID" value="ENSMSIP00000006009.1"/>
    <property type="gene ID" value="ENSMSIG00000005404.1"/>
</dbReference>
<keyword evidence="6" id="KW-0812">Transmembrane</keyword>
<dbReference type="InterPro" id="IPR008919">
    <property type="entry name" value="Retrov_capsid_N"/>
</dbReference>
<evidence type="ECO:0000313" key="9">
    <source>
        <dbReference type="Proteomes" id="UP000694415"/>
    </source>
</evidence>
<evidence type="ECO:0000256" key="6">
    <source>
        <dbReference type="SAM" id="Phobius"/>
    </source>
</evidence>
<dbReference type="Gene3D" id="1.10.375.10">
    <property type="entry name" value="Human Immunodeficiency Virus Type 1 Capsid Protein"/>
    <property type="match status" value="1"/>
</dbReference>
<dbReference type="SUPFAM" id="SSF47353">
    <property type="entry name" value="Retrovirus capsid dimerization domain-like"/>
    <property type="match status" value="1"/>
</dbReference>
<feature type="compositionally biased region" description="Acidic residues" evidence="5">
    <location>
        <begin position="63"/>
        <end position="79"/>
    </location>
</feature>
<dbReference type="SUPFAM" id="SSF47943">
    <property type="entry name" value="Retrovirus capsid protein, N-terminal core domain"/>
    <property type="match status" value="1"/>
</dbReference>
<feature type="transmembrane region" description="Helical" evidence="6">
    <location>
        <begin position="6"/>
        <end position="26"/>
    </location>
</feature>
<dbReference type="GO" id="GO:0016032">
    <property type="term" value="P:viral process"/>
    <property type="evidence" value="ECO:0007669"/>
    <property type="project" value="InterPro"/>
</dbReference>
<evidence type="ECO:0000256" key="1">
    <source>
        <dbReference type="ARBA" id="ARBA00022723"/>
    </source>
</evidence>
<dbReference type="InterPro" id="IPR001878">
    <property type="entry name" value="Znf_CCHC"/>
</dbReference>
<evidence type="ECO:0000256" key="4">
    <source>
        <dbReference type="PROSITE-ProRule" id="PRU00047"/>
    </source>
</evidence>
<dbReference type="Proteomes" id="UP000694415">
    <property type="component" value="Unplaced"/>
</dbReference>
<dbReference type="Pfam" id="PF19317">
    <property type="entry name" value="Gag_p24_C"/>
    <property type="match status" value="1"/>
</dbReference>
<sequence length="456" mass="50825">MLSYEIDLIIVAGVAIFLALILYHGFNCQLPKYKDTKNSIKNNKKQKIKSIYPPLEDSELLELSSSEDSELSGGEEEDLKEAAAEYEAERSGPIGRSFSAPPPTLPYADKKAIGNGHSFCTPKGLQKICQAFPVFQDHAQQRYYEPISHKQVKELAESVRTYGVNASFTQSQIDRLAHNAMTPFDWMSVVKACLTMGQYLDWKSIWHDLCLSQARANATAGQQAWGFEMLTGQGIWTNNQLGYPVQVYDQINQAAVKAWKALPNRGEVSGNLTKIIQGTNEPFSEFVARMMEAAGRIFSDSEAAMPLIEQLVYEQCTKECRNAITPWKGKGLQAWMKAYREIGGPLSNAGLAAAVLMVQTKEITCYNCGQTGHMQKQCTKGRKSRFEKTEPGTCPKCGKGRHWANECRSVRDIKGRSIPQFKVQQPKNGVRGPCPQGPQMYGAFQTTVSMRPPRDL</sequence>
<dbReference type="Pfam" id="PF14787">
    <property type="entry name" value="zf-CCHC_5"/>
    <property type="match status" value="1"/>
</dbReference>
<dbReference type="InterPro" id="IPR050195">
    <property type="entry name" value="Primate_lentivir_Gag_pol-like"/>
</dbReference>
<dbReference type="PANTHER" id="PTHR40389:SF3">
    <property type="entry name" value="IGE-BINDING PROTEIN"/>
    <property type="match status" value="1"/>
</dbReference>
<keyword evidence="9" id="KW-1185">Reference proteome</keyword>
<keyword evidence="3" id="KW-0862">Zinc</keyword>
<dbReference type="SMART" id="SM00343">
    <property type="entry name" value="ZnF_C2HC"/>
    <property type="match status" value="2"/>
</dbReference>
<dbReference type="GO" id="GO:0003676">
    <property type="term" value="F:nucleic acid binding"/>
    <property type="evidence" value="ECO:0007669"/>
    <property type="project" value="InterPro"/>
</dbReference>
<dbReference type="GeneTree" id="ENSGT00940000162994"/>
<evidence type="ECO:0000256" key="3">
    <source>
        <dbReference type="ARBA" id="ARBA00022833"/>
    </source>
</evidence>
<accession>A0A8C6GHQ1</accession>
<dbReference type="InterPro" id="IPR036875">
    <property type="entry name" value="Znf_CCHC_sf"/>
</dbReference>
<dbReference type="PANTHER" id="PTHR40389">
    <property type="entry name" value="ENDOGENOUS RETROVIRUS GROUP K MEMBER 24 GAG POLYPROTEIN-RELATED"/>
    <property type="match status" value="1"/>
</dbReference>
<dbReference type="SUPFAM" id="SSF57756">
    <property type="entry name" value="Retrovirus zinc finger-like domains"/>
    <property type="match status" value="1"/>
</dbReference>
<keyword evidence="6" id="KW-1133">Transmembrane helix</keyword>
<reference evidence="8" key="2">
    <citation type="submission" date="2025-09" db="UniProtKB">
        <authorList>
            <consortium name="Ensembl"/>
        </authorList>
    </citation>
    <scope>IDENTIFICATION</scope>
</reference>
<evidence type="ECO:0000313" key="8">
    <source>
        <dbReference type="Ensembl" id="ENSMSIP00000006009.1"/>
    </source>
</evidence>
<keyword evidence="2 4" id="KW-0863">Zinc-finger</keyword>
<organism evidence="8 9">
    <name type="scientific">Mus spicilegus</name>
    <name type="common">Mound-building mouse</name>
    <dbReference type="NCBI Taxonomy" id="10103"/>
    <lineage>
        <taxon>Eukaryota</taxon>
        <taxon>Metazoa</taxon>
        <taxon>Chordata</taxon>
        <taxon>Craniata</taxon>
        <taxon>Vertebrata</taxon>
        <taxon>Euteleostomi</taxon>
        <taxon>Mammalia</taxon>
        <taxon>Eutheria</taxon>
        <taxon>Euarchontoglires</taxon>
        <taxon>Glires</taxon>
        <taxon>Rodentia</taxon>
        <taxon>Myomorpha</taxon>
        <taxon>Muroidea</taxon>
        <taxon>Muridae</taxon>
        <taxon>Murinae</taxon>
        <taxon>Mus</taxon>
        <taxon>Mus</taxon>
    </lineage>
</organism>
<dbReference type="Gene3D" id="1.10.1200.30">
    <property type="match status" value="1"/>
</dbReference>
<feature type="region of interest" description="Disordered" evidence="5">
    <location>
        <begin position="63"/>
        <end position="100"/>
    </location>
</feature>
<reference evidence="8" key="1">
    <citation type="submission" date="2025-08" db="UniProtKB">
        <authorList>
            <consortium name="Ensembl"/>
        </authorList>
    </citation>
    <scope>IDENTIFICATION</scope>
</reference>
<feature type="domain" description="CCHC-type" evidence="7">
    <location>
        <begin position="365"/>
        <end position="380"/>
    </location>
</feature>
<dbReference type="InterPro" id="IPR008916">
    <property type="entry name" value="Retrov_capsid_C"/>
</dbReference>
<dbReference type="AlphaFoldDB" id="A0A8C6GHQ1"/>
<evidence type="ECO:0000256" key="5">
    <source>
        <dbReference type="SAM" id="MobiDB-lite"/>
    </source>
</evidence>
<dbReference type="Pfam" id="PF00098">
    <property type="entry name" value="zf-CCHC"/>
    <property type="match status" value="1"/>
</dbReference>
<dbReference type="PROSITE" id="PS50158">
    <property type="entry name" value="ZF_CCHC"/>
    <property type="match status" value="1"/>
</dbReference>
<dbReference type="Gene3D" id="4.10.60.10">
    <property type="entry name" value="Zinc finger, CCHC-type"/>
    <property type="match status" value="1"/>
</dbReference>
<keyword evidence="6" id="KW-0472">Membrane</keyword>
<dbReference type="GO" id="GO:0008270">
    <property type="term" value="F:zinc ion binding"/>
    <property type="evidence" value="ECO:0007669"/>
    <property type="project" value="UniProtKB-KW"/>
</dbReference>
<evidence type="ECO:0000256" key="2">
    <source>
        <dbReference type="ARBA" id="ARBA00022771"/>
    </source>
</evidence>